<protein>
    <recommendedName>
        <fullName evidence="5">RING-type domain-containing protein</fullName>
    </recommendedName>
</protein>
<dbReference type="Gene3D" id="3.30.40.10">
    <property type="entry name" value="Zinc/RING finger domain, C3HC4 (zinc finger)"/>
    <property type="match status" value="2"/>
</dbReference>
<dbReference type="Pfam" id="PF13923">
    <property type="entry name" value="zf-C3HC4_2"/>
    <property type="match status" value="1"/>
</dbReference>
<dbReference type="GO" id="GO:0008270">
    <property type="term" value="F:zinc ion binding"/>
    <property type="evidence" value="ECO:0007669"/>
    <property type="project" value="UniProtKB-KW"/>
</dbReference>
<organism evidence="6 7">
    <name type="scientific">Hymenolepis diminuta</name>
    <name type="common">Rat tapeworm</name>
    <dbReference type="NCBI Taxonomy" id="6216"/>
    <lineage>
        <taxon>Eukaryota</taxon>
        <taxon>Metazoa</taxon>
        <taxon>Spiralia</taxon>
        <taxon>Lophotrochozoa</taxon>
        <taxon>Platyhelminthes</taxon>
        <taxon>Cestoda</taxon>
        <taxon>Eucestoda</taxon>
        <taxon>Cyclophyllidea</taxon>
        <taxon>Hymenolepididae</taxon>
        <taxon>Hymenolepis</taxon>
    </lineage>
</organism>
<keyword evidence="7" id="KW-1185">Reference proteome</keyword>
<keyword evidence="1" id="KW-0479">Metal-binding</keyword>
<evidence type="ECO:0000259" key="5">
    <source>
        <dbReference type="PROSITE" id="PS50089"/>
    </source>
</evidence>
<evidence type="ECO:0000313" key="6">
    <source>
        <dbReference type="EMBL" id="VUZ38551.1"/>
    </source>
</evidence>
<dbReference type="Proteomes" id="UP000321570">
    <property type="component" value="Unassembled WGS sequence"/>
</dbReference>
<accession>A0A564XU34</accession>
<keyword evidence="2 4" id="KW-0863">Zinc-finger</keyword>
<dbReference type="SMART" id="SM00184">
    <property type="entry name" value="RING"/>
    <property type="match status" value="2"/>
</dbReference>
<dbReference type="InterPro" id="IPR001841">
    <property type="entry name" value="Znf_RING"/>
</dbReference>
<feature type="domain" description="RING-type" evidence="5">
    <location>
        <begin position="77"/>
        <end position="117"/>
    </location>
</feature>
<evidence type="ECO:0000256" key="2">
    <source>
        <dbReference type="ARBA" id="ARBA00022771"/>
    </source>
</evidence>
<evidence type="ECO:0000313" key="7">
    <source>
        <dbReference type="Proteomes" id="UP000321570"/>
    </source>
</evidence>
<evidence type="ECO:0000256" key="3">
    <source>
        <dbReference type="ARBA" id="ARBA00022833"/>
    </source>
</evidence>
<reference evidence="6 7" key="1">
    <citation type="submission" date="2019-07" db="EMBL/GenBank/DDBJ databases">
        <authorList>
            <person name="Jastrzebski P J."/>
            <person name="Paukszto L."/>
            <person name="Jastrzebski P J."/>
        </authorList>
    </citation>
    <scope>NUCLEOTIDE SEQUENCE [LARGE SCALE GENOMIC DNA]</scope>
    <source>
        <strain evidence="6 7">WMS-il1</strain>
    </source>
</reference>
<dbReference type="InterPro" id="IPR017907">
    <property type="entry name" value="Znf_RING_CS"/>
</dbReference>
<feature type="domain" description="RING-type" evidence="5">
    <location>
        <begin position="6"/>
        <end position="51"/>
    </location>
</feature>
<dbReference type="PROSITE" id="PS00518">
    <property type="entry name" value="ZF_RING_1"/>
    <property type="match status" value="1"/>
</dbReference>
<name>A0A564XU34_HYMDI</name>
<dbReference type="PROSITE" id="PS50089">
    <property type="entry name" value="ZF_RING_2"/>
    <property type="match status" value="2"/>
</dbReference>
<dbReference type="AlphaFoldDB" id="A0A564XU34"/>
<evidence type="ECO:0000256" key="1">
    <source>
        <dbReference type="ARBA" id="ARBA00022723"/>
    </source>
</evidence>
<dbReference type="InterPro" id="IPR013083">
    <property type="entry name" value="Znf_RING/FYVE/PHD"/>
</dbReference>
<proteinExistence type="predicted"/>
<dbReference type="SUPFAM" id="SSF57850">
    <property type="entry name" value="RING/U-box"/>
    <property type="match status" value="2"/>
</dbReference>
<gene>
    <name evidence="6" type="ORF">WMSIL1_LOCUS6</name>
</gene>
<evidence type="ECO:0000256" key="4">
    <source>
        <dbReference type="PROSITE-ProRule" id="PRU00175"/>
    </source>
</evidence>
<sequence>MADPPCDICTEPIVKTHAIIPHCEHKFHTECLLKWTAEEVADFHCKCPVESCGCQYESFNLTEPNGTLVRCLRELKCPVCWEVFQFPFTIAESCGHGFCLGCLREFLKNGHICPVDRGPINGFFLFDNFNLLSRI</sequence>
<keyword evidence="3" id="KW-0862">Zinc</keyword>
<dbReference type="EMBL" id="CABIJS010000001">
    <property type="protein sequence ID" value="VUZ38551.1"/>
    <property type="molecule type" value="Genomic_DNA"/>
</dbReference>